<dbReference type="Gene3D" id="2.120.10.30">
    <property type="entry name" value="TolB, C-terminal domain"/>
    <property type="match status" value="1"/>
</dbReference>
<dbReference type="InterPro" id="IPR011041">
    <property type="entry name" value="Quinoprot_gluc/sorb_DH_b-prop"/>
</dbReference>
<feature type="chain" id="PRO_5038566607" description="Glucose/Sorbosone dehydrogenase domain-containing protein" evidence="1">
    <location>
        <begin position="27"/>
        <end position="388"/>
    </location>
</feature>
<reference evidence="4" key="1">
    <citation type="submission" date="2015-07" db="EMBL/GenBank/DDBJ databases">
        <title>Complete genome sequence and phylogenetic analysis of Limnochorda pilosa.</title>
        <authorList>
            <person name="Watanabe M."/>
            <person name="Kojima H."/>
            <person name="Fukui M."/>
        </authorList>
    </citation>
    <scope>NUCLEOTIDE SEQUENCE [LARGE SCALE GENOMIC DNA]</scope>
    <source>
        <strain evidence="4">HC45</strain>
    </source>
</reference>
<protein>
    <recommendedName>
        <fullName evidence="2">Glucose/Sorbosone dehydrogenase domain-containing protein</fullName>
    </recommendedName>
</protein>
<dbReference type="Pfam" id="PF07995">
    <property type="entry name" value="GSDH"/>
    <property type="match status" value="1"/>
</dbReference>
<organism evidence="3 4">
    <name type="scientific">Limnochorda pilosa</name>
    <dbReference type="NCBI Taxonomy" id="1555112"/>
    <lineage>
        <taxon>Bacteria</taxon>
        <taxon>Bacillati</taxon>
        <taxon>Bacillota</taxon>
        <taxon>Limnochordia</taxon>
        <taxon>Limnochordales</taxon>
        <taxon>Limnochordaceae</taxon>
        <taxon>Limnochorda</taxon>
    </lineage>
</organism>
<dbReference type="PANTHER" id="PTHR19328">
    <property type="entry name" value="HEDGEHOG-INTERACTING PROTEIN"/>
    <property type="match status" value="1"/>
</dbReference>
<keyword evidence="1" id="KW-0732">Signal</keyword>
<dbReference type="Proteomes" id="UP000065807">
    <property type="component" value="Chromosome"/>
</dbReference>
<feature type="domain" description="Glucose/Sorbosone dehydrogenase" evidence="2">
    <location>
        <begin position="44"/>
        <end position="331"/>
    </location>
</feature>
<evidence type="ECO:0000259" key="2">
    <source>
        <dbReference type="Pfam" id="PF07995"/>
    </source>
</evidence>
<proteinExistence type="predicted"/>
<keyword evidence="4" id="KW-1185">Reference proteome</keyword>
<dbReference type="PANTHER" id="PTHR19328:SF75">
    <property type="entry name" value="ALDOSE SUGAR DEHYDROGENASE YLII"/>
    <property type="match status" value="1"/>
</dbReference>
<evidence type="ECO:0000256" key="1">
    <source>
        <dbReference type="SAM" id="SignalP"/>
    </source>
</evidence>
<evidence type="ECO:0000313" key="4">
    <source>
        <dbReference type="Proteomes" id="UP000065807"/>
    </source>
</evidence>
<reference evidence="4" key="2">
    <citation type="journal article" date="2016" name="Int. J. Syst. Evol. Microbiol.">
        <title>Complete genome sequence and cell structure of Limnochorda pilosa, a Gram-negative spore-former within the phylum Firmicutes.</title>
        <authorList>
            <person name="Watanabe M."/>
            <person name="Kojima H."/>
            <person name="Fukui M."/>
        </authorList>
    </citation>
    <scope>NUCLEOTIDE SEQUENCE [LARGE SCALE GENOMIC DNA]</scope>
    <source>
        <strain evidence="4">HC45</strain>
    </source>
</reference>
<dbReference type="PATRIC" id="fig|1555112.3.peg.921"/>
<dbReference type="AlphaFoldDB" id="A0A0K2SHZ3"/>
<accession>A0A0K2SHZ3</accession>
<evidence type="ECO:0000313" key="3">
    <source>
        <dbReference type="EMBL" id="BAS26741.1"/>
    </source>
</evidence>
<name>A0A0K2SHZ3_LIMPI</name>
<dbReference type="InterPro" id="IPR011042">
    <property type="entry name" value="6-blade_b-propeller_TolB-like"/>
</dbReference>
<dbReference type="SUPFAM" id="SSF50952">
    <property type="entry name" value="Soluble quinoprotein glucose dehydrogenase"/>
    <property type="match status" value="1"/>
</dbReference>
<dbReference type="KEGG" id="lpil:LIP_0884"/>
<gene>
    <name evidence="3" type="ORF">LIP_0884</name>
</gene>
<sequence length="388" mass="42320">MGRLRPVLLAALVLPALLLARQPTFKASELSGLRLEPLDASFVQPVHITHAPGDPRHLWIVEQRGTIRVYDLESDSLLNTPFLSIPDRISTGGERGLLSLAFHPDFPSNGRFFVNYTDRAGHTQVVEYRVGASPLEADLASARRILRIEQPAANHNGGMMAFGPDGYLYIGTGDGGRANDPWGNGQNPGVLLGKLLRLDVDGGSPYAVPADNPFVGQSGARGEIWALGLRNPWKFSFDRATGDLYIADVGQNAWEEINFQPAGSAGGQNYGWNRMEGTHCFPTGSWCDRNGLTLPVAEYPNRSEVGCSITGGYVYRGEAIPELYGSYLFADYCTGRIWAMPAGPAGTYSEQMDRAGETWPYQELLRTPHTTTAFGEDLHGEVYVAHHG</sequence>
<feature type="signal peptide" evidence="1">
    <location>
        <begin position="1"/>
        <end position="26"/>
    </location>
</feature>
<dbReference type="InterPro" id="IPR012938">
    <property type="entry name" value="Glc/Sorbosone_DH"/>
</dbReference>
<dbReference type="EMBL" id="AP014924">
    <property type="protein sequence ID" value="BAS26741.1"/>
    <property type="molecule type" value="Genomic_DNA"/>
</dbReference>